<gene>
    <name evidence="1" type="ORF">L195_g054812</name>
</gene>
<comment type="caution">
    <text evidence="1">The sequence shown here is derived from an EMBL/GenBank/DDBJ whole genome shotgun (WGS) entry which is preliminary data.</text>
</comment>
<dbReference type="EMBL" id="ASHM01097337">
    <property type="protein sequence ID" value="PNX65967.1"/>
    <property type="molecule type" value="Genomic_DNA"/>
</dbReference>
<reference evidence="1 2" key="2">
    <citation type="journal article" date="2017" name="Front. Plant Sci.">
        <title>Gene Classification and Mining of Molecular Markers Useful in Red Clover (Trifolium pratense) Breeding.</title>
        <authorList>
            <person name="Istvanek J."/>
            <person name="Dluhosova J."/>
            <person name="Dluhos P."/>
            <person name="Patkova L."/>
            <person name="Nedelnik J."/>
            <person name="Repkova J."/>
        </authorList>
    </citation>
    <scope>NUCLEOTIDE SEQUENCE [LARGE SCALE GENOMIC DNA]</scope>
    <source>
        <strain evidence="2">cv. Tatra</strain>
        <tissue evidence="1">Young leaves</tissue>
    </source>
</reference>
<accession>A0A2K3KI59</accession>
<dbReference type="AlphaFoldDB" id="A0A2K3KI59"/>
<evidence type="ECO:0000313" key="1">
    <source>
        <dbReference type="EMBL" id="PNX65967.1"/>
    </source>
</evidence>
<name>A0A2K3KI59_TRIPR</name>
<dbReference type="Proteomes" id="UP000236291">
    <property type="component" value="Unassembled WGS sequence"/>
</dbReference>
<sequence length="115" mass="12847">MCCCYDHFDIIMTLMVDSFWHSNPLSLQCTVNQFHGCYQNVSNSSIISSGGEVKACWSVVKLQRKVLSVGAEFHRVAVAARVSRGFSKARCEVLDFARVHLAPACYAEIDCSQYC</sequence>
<organism evidence="1 2">
    <name type="scientific">Trifolium pratense</name>
    <name type="common">Red clover</name>
    <dbReference type="NCBI Taxonomy" id="57577"/>
    <lineage>
        <taxon>Eukaryota</taxon>
        <taxon>Viridiplantae</taxon>
        <taxon>Streptophyta</taxon>
        <taxon>Embryophyta</taxon>
        <taxon>Tracheophyta</taxon>
        <taxon>Spermatophyta</taxon>
        <taxon>Magnoliopsida</taxon>
        <taxon>eudicotyledons</taxon>
        <taxon>Gunneridae</taxon>
        <taxon>Pentapetalae</taxon>
        <taxon>rosids</taxon>
        <taxon>fabids</taxon>
        <taxon>Fabales</taxon>
        <taxon>Fabaceae</taxon>
        <taxon>Papilionoideae</taxon>
        <taxon>50 kb inversion clade</taxon>
        <taxon>NPAAA clade</taxon>
        <taxon>Hologalegina</taxon>
        <taxon>IRL clade</taxon>
        <taxon>Trifolieae</taxon>
        <taxon>Trifolium</taxon>
    </lineage>
</organism>
<proteinExistence type="predicted"/>
<reference evidence="1 2" key="1">
    <citation type="journal article" date="2014" name="Am. J. Bot.">
        <title>Genome assembly and annotation for red clover (Trifolium pratense; Fabaceae).</title>
        <authorList>
            <person name="Istvanek J."/>
            <person name="Jaros M."/>
            <person name="Krenek A."/>
            <person name="Repkova J."/>
        </authorList>
    </citation>
    <scope>NUCLEOTIDE SEQUENCE [LARGE SCALE GENOMIC DNA]</scope>
    <source>
        <strain evidence="2">cv. Tatra</strain>
        <tissue evidence="1">Young leaves</tissue>
    </source>
</reference>
<evidence type="ECO:0000313" key="2">
    <source>
        <dbReference type="Proteomes" id="UP000236291"/>
    </source>
</evidence>
<protein>
    <submittedName>
        <fullName evidence="1">Uncharacterized protein</fullName>
    </submittedName>
</protein>